<protein>
    <recommendedName>
        <fullName evidence="2">2-hydroxylaminobenzoate mutase</fullName>
    </recommendedName>
</protein>
<accession>A0A1J5SGQ4</accession>
<dbReference type="AlphaFoldDB" id="A0A1J5SGQ4"/>
<gene>
    <name evidence="1" type="ORF">GALL_106780</name>
</gene>
<evidence type="ECO:0008006" key="2">
    <source>
        <dbReference type="Google" id="ProtNLM"/>
    </source>
</evidence>
<reference evidence="1" key="1">
    <citation type="submission" date="2016-10" db="EMBL/GenBank/DDBJ databases">
        <title>Sequence of Gallionella enrichment culture.</title>
        <authorList>
            <person name="Poehlein A."/>
            <person name="Muehling M."/>
            <person name="Daniel R."/>
        </authorList>
    </citation>
    <scope>NUCLEOTIDE SEQUENCE</scope>
</reference>
<organism evidence="1">
    <name type="scientific">mine drainage metagenome</name>
    <dbReference type="NCBI Taxonomy" id="410659"/>
    <lineage>
        <taxon>unclassified sequences</taxon>
        <taxon>metagenomes</taxon>
        <taxon>ecological metagenomes</taxon>
    </lineage>
</organism>
<name>A0A1J5SGQ4_9ZZZZ</name>
<comment type="caution">
    <text evidence="1">The sequence shown here is derived from an EMBL/GenBank/DDBJ whole genome shotgun (WGS) entry which is preliminary data.</text>
</comment>
<evidence type="ECO:0000313" key="1">
    <source>
        <dbReference type="EMBL" id="OIR07091.1"/>
    </source>
</evidence>
<proteinExistence type="predicted"/>
<sequence length="168" mass="17777">MSETKPEVASLATPESFSRLISQVTRKIAGRPLDAALAGFLEAEFPASGAIFQDIFEACQAGIEAGWMCAREAGGIKYGRVLKPTAATDGFSVDVVEMEEVAGPHHRHPKGEIDMIMPLAGTPKFDGHGRGWFVYGPGSAHPPTVAGGRALVLYLLPDGAIEFTKPAN</sequence>
<dbReference type="EMBL" id="MLJW01000039">
    <property type="protein sequence ID" value="OIR07091.1"/>
    <property type="molecule type" value="Genomic_DNA"/>
</dbReference>
<dbReference type="Pfam" id="PF16155">
    <property type="entry name" value="PnbB"/>
    <property type="match status" value="1"/>
</dbReference>
<dbReference type="InterPro" id="IPR032345">
    <property type="entry name" value="PnbB"/>
</dbReference>